<evidence type="ECO:0000256" key="6">
    <source>
        <dbReference type="ARBA" id="ARBA00022723"/>
    </source>
</evidence>
<dbReference type="EC" id="6.1.1.20" evidence="13"/>
<organism evidence="16 17">
    <name type="scientific">Candidatus Onthovivens merdipullorum</name>
    <dbReference type="NCBI Taxonomy" id="2840889"/>
    <lineage>
        <taxon>Bacteria</taxon>
        <taxon>Bacillati</taxon>
        <taxon>Bacillota</taxon>
        <taxon>Bacilli</taxon>
        <taxon>Bacillales</taxon>
        <taxon>Candidatus Onthovivens</taxon>
    </lineage>
</organism>
<keyword evidence="11 13" id="KW-0030">Aminoacyl-tRNA synthetase</keyword>
<dbReference type="Gene3D" id="3.30.930.10">
    <property type="entry name" value="Bira Bifunctional Protein, Domain 2"/>
    <property type="match status" value="1"/>
</dbReference>
<dbReference type="InterPro" id="IPR002319">
    <property type="entry name" value="Phenylalanyl-tRNA_Synthase"/>
</dbReference>
<evidence type="ECO:0000256" key="10">
    <source>
        <dbReference type="ARBA" id="ARBA00022917"/>
    </source>
</evidence>
<dbReference type="GO" id="GO:0016740">
    <property type="term" value="F:transferase activity"/>
    <property type="evidence" value="ECO:0007669"/>
    <property type="project" value="UniProtKB-ARBA"/>
</dbReference>
<dbReference type="GO" id="GO:0000049">
    <property type="term" value="F:tRNA binding"/>
    <property type="evidence" value="ECO:0007669"/>
    <property type="project" value="InterPro"/>
</dbReference>
<keyword evidence="5 13" id="KW-0436">Ligase</keyword>
<feature type="binding site" evidence="13">
    <location>
        <position position="254"/>
    </location>
    <ligand>
        <name>Mg(2+)</name>
        <dbReference type="ChEBI" id="CHEBI:18420"/>
        <note>shared with beta subunit</note>
    </ligand>
</feature>
<dbReference type="GO" id="GO:0005737">
    <property type="term" value="C:cytoplasm"/>
    <property type="evidence" value="ECO:0007669"/>
    <property type="project" value="UniProtKB-SubCell"/>
</dbReference>
<name>A0A9D9DIU3_9BACL</name>
<dbReference type="InterPro" id="IPR006195">
    <property type="entry name" value="aa-tRNA-synth_II"/>
</dbReference>
<protein>
    <recommendedName>
        <fullName evidence="13">Phenylalanine--tRNA ligase alpha subunit</fullName>
        <ecNumber evidence="13">6.1.1.20</ecNumber>
    </recommendedName>
    <alternativeName>
        <fullName evidence="13">Phenylalanyl-tRNA synthetase alpha subunit</fullName>
        <shortName evidence="13">PheRS</shortName>
    </alternativeName>
</protein>
<evidence type="ECO:0000256" key="1">
    <source>
        <dbReference type="ARBA" id="ARBA00004496"/>
    </source>
</evidence>
<dbReference type="GO" id="GO:0000287">
    <property type="term" value="F:magnesium ion binding"/>
    <property type="evidence" value="ECO:0007669"/>
    <property type="project" value="UniProtKB-UniRule"/>
</dbReference>
<dbReference type="InterPro" id="IPR010978">
    <property type="entry name" value="tRNA-bd_arm"/>
</dbReference>
<evidence type="ECO:0000256" key="7">
    <source>
        <dbReference type="ARBA" id="ARBA00022741"/>
    </source>
</evidence>
<evidence type="ECO:0000259" key="15">
    <source>
        <dbReference type="PROSITE" id="PS50862"/>
    </source>
</evidence>
<keyword evidence="6 13" id="KW-0479">Metal-binding</keyword>
<evidence type="ECO:0000256" key="3">
    <source>
        <dbReference type="ARBA" id="ARBA00011209"/>
    </source>
</evidence>
<keyword evidence="10 13" id="KW-0648">Protein biosynthesis</keyword>
<dbReference type="InterPro" id="IPR004188">
    <property type="entry name" value="Phe-tRNA_ligase_II_N"/>
</dbReference>
<evidence type="ECO:0000256" key="4">
    <source>
        <dbReference type="ARBA" id="ARBA00022490"/>
    </source>
</evidence>
<evidence type="ECO:0000256" key="5">
    <source>
        <dbReference type="ARBA" id="ARBA00022598"/>
    </source>
</evidence>
<feature type="coiled-coil region" evidence="14">
    <location>
        <begin position="1"/>
        <end position="28"/>
    </location>
</feature>
<dbReference type="HAMAP" id="MF_00281">
    <property type="entry name" value="Phe_tRNA_synth_alpha1"/>
    <property type="match status" value="1"/>
</dbReference>
<comment type="similarity">
    <text evidence="2 13">Belongs to the class-II aminoacyl-tRNA synthetase family. Phe-tRNA synthetase alpha subunit type 1 subfamily.</text>
</comment>
<dbReference type="InterPro" id="IPR022911">
    <property type="entry name" value="Phe_tRNA_ligase_alpha1_bac"/>
</dbReference>
<sequence length="345" mass="39828">MEKFKEILTELESKLNNVNSLNELVEIRNEYLSKKGIVSSLMSKMKELTVEEKKTYGKEVNELKTSVEKLISEKQIKVNEIEQEKRFKEEKIDISLPPISHHVGKENPFYKIIDEIEEIFIGMGYKVEKGPEVDKDHFVFELLNIPKDHPARDMQDTLYIDNETLLRSHTSAVQAHVMQKEGGKPIKIICPGKTYRRDDDDMTHSHQFAQVEGLVIDKNINLGNLKATLELFAKKMFSKDSKIRFRSSYFPFTEPSVEVDVSCFNCHGKGCNICKNSGWIEILGAGMVHPNVLKMNGYNPEVYSGFAFGIGIERVAMLRYGIDDIRRFYQNDIRFIDEFNKKVED</sequence>
<comment type="subunit">
    <text evidence="3 13">Tetramer of two alpha and two beta subunits.</text>
</comment>
<dbReference type="Pfam" id="PF02912">
    <property type="entry name" value="Phe_tRNA-synt_N"/>
    <property type="match status" value="1"/>
</dbReference>
<feature type="coiled-coil region" evidence="14">
    <location>
        <begin position="64"/>
        <end position="91"/>
    </location>
</feature>
<evidence type="ECO:0000313" key="17">
    <source>
        <dbReference type="Proteomes" id="UP000823613"/>
    </source>
</evidence>
<accession>A0A9D9DIU3</accession>
<dbReference type="InterPro" id="IPR004529">
    <property type="entry name" value="Phe-tRNA-synth_IIc_asu"/>
</dbReference>
<evidence type="ECO:0000256" key="13">
    <source>
        <dbReference type="HAMAP-Rule" id="MF_00281"/>
    </source>
</evidence>
<proteinExistence type="inferred from homology"/>
<evidence type="ECO:0000256" key="11">
    <source>
        <dbReference type="ARBA" id="ARBA00023146"/>
    </source>
</evidence>
<evidence type="ECO:0000313" key="16">
    <source>
        <dbReference type="EMBL" id="MBO8427015.1"/>
    </source>
</evidence>
<dbReference type="CDD" id="cd00496">
    <property type="entry name" value="PheRS_alpha_core"/>
    <property type="match status" value="1"/>
</dbReference>
<comment type="cofactor">
    <cofactor evidence="13">
        <name>Mg(2+)</name>
        <dbReference type="ChEBI" id="CHEBI:18420"/>
    </cofactor>
    <text evidence="13">Binds 2 magnesium ions per tetramer.</text>
</comment>
<dbReference type="GO" id="GO:0005524">
    <property type="term" value="F:ATP binding"/>
    <property type="evidence" value="ECO:0007669"/>
    <property type="project" value="UniProtKB-UniRule"/>
</dbReference>
<keyword evidence="7 13" id="KW-0547">Nucleotide-binding</keyword>
<dbReference type="SUPFAM" id="SSF55681">
    <property type="entry name" value="Class II aaRS and biotin synthetases"/>
    <property type="match status" value="1"/>
</dbReference>
<dbReference type="PANTHER" id="PTHR11538:SF41">
    <property type="entry name" value="PHENYLALANINE--TRNA LIGASE, MITOCHONDRIAL"/>
    <property type="match status" value="1"/>
</dbReference>
<dbReference type="PROSITE" id="PS50862">
    <property type="entry name" value="AA_TRNA_LIGASE_II"/>
    <property type="match status" value="1"/>
</dbReference>
<evidence type="ECO:0000256" key="14">
    <source>
        <dbReference type="SAM" id="Coils"/>
    </source>
</evidence>
<dbReference type="EMBL" id="JADIMY010000007">
    <property type="protein sequence ID" value="MBO8427015.1"/>
    <property type="molecule type" value="Genomic_DNA"/>
</dbReference>
<gene>
    <name evidence="13 16" type="primary">pheS</name>
    <name evidence="16" type="ORF">IAC58_00415</name>
</gene>
<dbReference type="GO" id="GO:0004826">
    <property type="term" value="F:phenylalanine-tRNA ligase activity"/>
    <property type="evidence" value="ECO:0007669"/>
    <property type="project" value="UniProtKB-UniRule"/>
</dbReference>
<dbReference type="PANTHER" id="PTHR11538">
    <property type="entry name" value="PHENYLALANYL-TRNA SYNTHETASE"/>
    <property type="match status" value="1"/>
</dbReference>
<dbReference type="AlphaFoldDB" id="A0A9D9DIU3"/>
<comment type="caution">
    <text evidence="16">The sequence shown here is derived from an EMBL/GenBank/DDBJ whole genome shotgun (WGS) entry which is preliminary data.</text>
</comment>
<comment type="catalytic activity">
    <reaction evidence="12 13">
        <text>tRNA(Phe) + L-phenylalanine + ATP = L-phenylalanyl-tRNA(Phe) + AMP + diphosphate + H(+)</text>
        <dbReference type="Rhea" id="RHEA:19413"/>
        <dbReference type="Rhea" id="RHEA-COMP:9668"/>
        <dbReference type="Rhea" id="RHEA-COMP:9699"/>
        <dbReference type="ChEBI" id="CHEBI:15378"/>
        <dbReference type="ChEBI" id="CHEBI:30616"/>
        <dbReference type="ChEBI" id="CHEBI:33019"/>
        <dbReference type="ChEBI" id="CHEBI:58095"/>
        <dbReference type="ChEBI" id="CHEBI:78442"/>
        <dbReference type="ChEBI" id="CHEBI:78531"/>
        <dbReference type="ChEBI" id="CHEBI:456215"/>
        <dbReference type="EC" id="6.1.1.20"/>
    </reaction>
</comment>
<dbReference type="GO" id="GO:0140096">
    <property type="term" value="F:catalytic activity, acting on a protein"/>
    <property type="evidence" value="ECO:0007669"/>
    <property type="project" value="UniProtKB-ARBA"/>
</dbReference>
<dbReference type="InterPro" id="IPR045864">
    <property type="entry name" value="aa-tRNA-synth_II/BPL/LPL"/>
</dbReference>
<keyword evidence="9 13" id="KW-0460">Magnesium</keyword>
<evidence type="ECO:0000256" key="9">
    <source>
        <dbReference type="ARBA" id="ARBA00022842"/>
    </source>
</evidence>
<dbReference type="Proteomes" id="UP000823613">
    <property type="component" value="Unassembled WGS sequence"/>
</dbReference>
<dbReference type="GO" id="GO:0006432">
    <property type="term" value="P:phenylalanyl-tRNA aminoacylation"/>
    <property type="evidence" value="ECO:0007669"/>
    <property type="project" value="UniProtKB-UniRule"/>
</dbReference>
<keyword evidence="8 13" id="KW-0067">ATP-binding</keyword>
<dbReference type="FunFam" id="3.30.930.10:FF:000003">
    <property type="entry name" value="Phenylalanine--tRNA ligase alpha subunit"/>
    <property type="match status" value="1"/>
</dbReference>
<comment type="subcellular location">
    <subcellularLocation>
        <location evidence="1 13">Cytoplasm</location>
    </subcellularLocation>
</comment>
<dbReference type="SUPFAM" id="SSF46589">
    <property type="entry name" value="tRNA-binding arm"/>
    <property type="match status" value="1"/>
</dbReference>
<keyword evidence="4 13" id="KW-0963">Cytoplasm</keyword>
<reference evidence="16" key="1">
    <citation type="submission" date="2020-10" db="EMBL/GenBank/DDBJ databases">
        <authorList>
            <person name="Gilroy R."/>
        </authorList>
    </citation>
    <scope>NUCLEOTIDE SEQUENCE</scope>
    <source>
        <strain evidence="16">11159</strain>
    </source>
</reference>
<keyword evidence="14" id="KW-0175">Coiled coil</keyword>
<dbReference type="Pfam" id="PF01409">
    <property type="entry name" value="tRNA-synt_2d"/>
    <property type="match status" value="1"/>
</dbReference>
<evidence type="ECO:0000256" key="2">
    <source>
        <dbReference type="ARBA" id="ARBA00010207"/>
    </source>
</evidence>
<evidence type="ECO:0000256" key="8">
    <source>
        <dbReference type="ARBA" id="ARBA00022840"/>
    </source>
</evidence>
<dbReference type="NCBIfam" id="TIGR00468">
    <property type="entry name" value="pheS"/>
    <property type="match status" value="1"/>
</dbReference>
<feature type="domain" description="Aminoacyl-transfer RNA synthetases class-II family profile" evidence="15">
    <location>
        <begin position="92"/>
        <end position="330"/>
    </location>
</feature>
<reference evidence="16" key="2">
    <citation type="journal article" date="2021" name="PeerJ">
        <title>Extensive microbial diversity within the chicken gut microbiome revealed by metagenomics and culture.</title>
        <authorList>
            <person name="Gilroy R."/>
            <person name="Ravi A."/>
            <person name="Getino M."/>
            <person name="Pursley I."/>
            <person name="Horton D.L."/>
            <person name="Alikhan N.F."/>
            <person name="Baker D."/>
            <person name="Gharbi K."/>
            <person name="Hall N."/>
            <person name="Watson M."/>
            <person name="Adriaenssens E.M."/>
            <person name="Foster-Nyarko E."/>
            <person name="Jarju S."/>
            <person name="Secka A."/>
            <person name="Antonio M."/>
            <person name="Oren A."/>
            <person name="Chaudhuri R.R."/>
            <person name="La Ragione R."/>
            <person name="Hildebrand F."/>
            <person name="Pallen M.J."/>
        </authorList>
    </citation>
    <scope>NUCLEOTIDE SEQUENCE</scope>
    <source>
        <strain evidence="16">11159</strain>
    </source>
</reference>
<evidence type="ECO:0000256" key="12">
    <source>
        <dbReference type="ARBA" id="ARBA00049255"/>
    </source>
</evidence>